<evidence type="ECO:0000256" key="2">
    <source>
        <dbReference type="ARBA" id="ARBA00004870"/>
    </source>
</evidence>
<keyword evidence="11 13" id="KW-0443">Lipid metabolism</keyword>
<dbReference type="EMBL" id="DSAC01000068">
    <property type="protein sequence ID" value="HHO74111.1"/>
    <property type="molecule type" value="Genomic_DNA"/>
</dbReference>
<comment type="function">
    <text evidence="1 13">Transfers the gamma-phosphate of ATP to the 4'-position of a tetraacyldisaccharide 1-phosphate intermediate (termed DS-1-P) to form tetraacyldisaccharide 1,4'-bis-phosphate (lipid IVA).</text>
</comment>
<comment type="similarity">
    <text evidence="13">Belongs to the LpxK family.</text>
</comment>
<dbReference type="GO" id="GO:0009245">
    <property type="term" value="P:lipid A biosynthetic process"/>
    <property type="evidence" value="ECO:0007669"/>
    <property type="project" value="UniProtKB-UniRule"/>
</dbReference>
<dbReference type="HAMAP" id="MF_00409">
    <property type="entry name" value="LpxK"/>
    <property type="match status" value="1"/>
</dbReference>
<comment type="pathway">
    <text evidence="2 13">Glycolipid biosynthesis; lipid IV(A) biosynthesis; lipid IV(A) from (3R)-3-hydroxytetradecanoyl-[acyl-carrier-protein] and UDP-N-acetyl-alpha-D-glucosamine: step 6/6.</text>
</comment>
<comment type="catalytic activity">
    <reaction evidence="13">
        <text>a lipid A disaccharide + ATP = a lipid IVA + ADP + H(+)</text>
        <dbReference type="Rhea" id="RHEA:67840"/>
        <dbReference type="ChEBI" id="CHEBI:15378"/>
        <dbReference type="ChEBI" id="CHEBI:30616"/>
        <dbReference type="ChEBI" id="CHEBI:176343"/>
        <dbReference type="ChEBI" id="CHEBI:176425"/>
        <dbReference type="ChEBI" id="CHEBI:456216"/>
        <dbReference type="EC" id="2.7.1.130"/>
    </reaction>
</comment>
<dbReference type="EC" id="2.7.1.130" evidence="3 13"/>
<protein>
    <recommendedName>
        <fullName evidence="4 13">Tetraacyldisaccharide 4'-kinase</fullName>
        <ecNumber evidence="3 13">2.7.1.130</ecNumber>
    </recommendedName>
    <alternativeName>
        <fullName evidence="12 13">Lipid A 4'-kinase</fullName>
    </alternativeName>
</protein>
<evidence type="ECO:0000256" key="10">
    <source>
        <dbReference type="ARBA" id="ARBA00022840"/>
    </source>
</evidence>
<evidence type="ECO:0000256" key="4">
    <source>
        <dbReference type="ARBA" id="ARBA00016436"/>
    </source>
</evidence>
<organism evidence="14">
    <name type="scientific">Thermocrinis ruber</name>
    <dbReference type="NCBI Taxonomy" id="75906"/>
    <lineage>
        <taxon>Bacteria</taxon>
        <taxon>Pseudomonadati</taxon>
        <taxon>Aquificota</taxon>
        <taxon>Aquificia</taxon>
        <taxon>Aquificales</taxon>
        <taxon>Aquificaceae</taxon>
        <taxon>Thermocrinis</taxon>
    </lineage>
</organism>
<reference evidence="14" key="1">
    <citation type="journal article" date="2020" name="mSystems">
        <title>Genome- and Community-Level Interaction Insights into Carbon Utilization and Element Cycling Functions of Hydrothermarchaeota in Hydrothermal Sediment.</title>
        <authorList>
            <person name="Zhou Z."/>
            <person name="Liu Y."/>
            <person name="Xu W."/>
            <person name="Pan J."/>
            <person name="Luo Z.H."/>
            <person name="Li M."/>
        </authorList>
    </citation>
    <scope>NUCLEOTIDE SEQUENCE [LARGE SCALE GENOMIC DNA]</scope>
    <source>
        <strain evidence="14">SpSt-114</strain>
    </source>
</reference>
<dbReference type="PANTHER" id="PTHR42724:SF1">
    <property type="entry name" value="TETRAACYLDISACCHARIDE 4'-KINASE, MITOCHONDRIAL-RELATED"/>
    <property type="match status" value="1"/>
</dbReference>
<dbReference type="NCBIfam" id="TIGR00682">
    <property type="entry name" value="lpxK"/>
    <property type="match status" value="1"/>
</dbReference>
<proteinExistence type="inferred from homology"/>
<evidence type="ECO:0000256" key="8">
    <source>
        <dbReference type="ARBA" id="ARBA00022741"/>
    </source>
</evidence>
<keyword evidence="9 13" id="KW-0418">Kinase</keyword>
<dbReference type="InterPro" id="IPR003758">
    <property type="entry name" value="LpxK"/>
</dbReference>
<evidence type="ECO:0000256" key="9">
    <source>
        <dbReference type="ARBA" id="ARBA00022777"/>
    </source>
</evidence>
<dbReference type="PANTHER" id="PTHR42724">
    <property type="entry name" value="TETRAACYLDISACCHARIDE 4'-KINASE"/>
    <property type="match status" value="1"/>
</dbReference>
<feature type="binding site" evidence="13">
    <location>
        <begin position="39"/>
        <end position="46"/>
    </location>
    <ligand>
        <name>ATP</name>
        <dbReference type="ChEBI" id="CHEBI:30616"/>
    </ligand>
</feature>
<accession>A0A7C5X1L6</accession>
<dbReference type="GO" id="GO:0005886">
    <property type="term" value="C:plasma membrane"/>
    <property type="evidence" value="ECO:0007669"/>
    <property type="project" value="TreeGrafter"/>
</dbReference>
<evidence type="ECO:0000256" key="3">
    <source>
        <dbReference type="ARBA" id="ARBA00012071"/>
    </source>
</evidence>
<name>A0A7C5X1L6_9AQUI</name>
<evidence type="ECO:0000256" key="13">
    <source>
        <dbReference type="HAMAP-Rule" id="MF_00409"/>
    </source>
</evidence>
<dbReference type="UniPathway" id="UPA00359">
    <property type="reaction ID" value="UER00482"/>
</dbReference>
<dbReference type="GO" id="GO:0009029">
    <property type="term" value="F:lipid-A 4'-kinase activity"/>
    <property type="evidence" value="ECO:0007669"/>
    <property type="project" value="UniProtKB-UniRule"/>
</dbReference>
<dbReference type="Pfam" id="PF02606">
    <property type="entry name" value="LpxK"/>
    <property type="match status" value="1"/>
</dbReference>
<dbReference type="AlphaFoldDB" id="A0A7C5X1L6"/>
<keyword evidence="6 13" id="KW-0441">Lipid A biosynthesis</keyword>
<evidence type="ECO:0000256" key="5">
    <source>
        <dbReference type="ARBA" id="ARBA00022516"/>
    </source>
</evidence>
<keyword evidence="8 13" id="KW-0547">Nucleotide-binding</keyword>
<dbReference type="InterPro" id="IPR027417">
    <property type="entry name" value="P-loop_NTPase"/>
</dbReference>
<keyword evidence="10 13" id="KW-0067">ATP-binding</keyword>
<keyword evidence="7 13" id="KW-0808">Transferase</keyword>
<evidence type="ECO:0000256" key="6">
    <source>
        <dbReference type="ARBA" id="ARBA00022556"/>
    </source>
</evidence>
<evidence type="ECO:0000256" key="1">
    <source>
        <dbReference type="ARBA" id="ARBA00002274"/>
    </source>
</evidence>
<dbReference type="GO" id="GO:0005524">
    <property type="term" value="F:ATP binding"/>
    <property type="evidence" value="ECO:0007669"/>
    <property type="project" value="UniProtKB-UniRule"/>
</dbReference>
<sequence length="307" mass="35775">MNWLNPYFYAVSLRNRLYDRGFFKTCSFRVPILCVGNLSVGGSGKTSLVRFLAQNLAEDYHTAVLLRGYKRSTRGPVIVSYRGEVRASWKEVGDEAYMLARLLKNVSVVVSEDRCLGAKLAVEELKAQLIILDDGFQHRRLKRNLDIVLLKEKDLKDRLLPFGRLREPLSGLKRAHAVVLTYQDLKEWEFKIEKPTFKLYRKNWRVVSVEGEVLDFKDKSFIAFCGLGDNEQFFKTLERLGIKTEEKLGFPDHYHYEGFKLQKGKLYITTLKDFFKLEPAENLYYLDFDVEVPGLMDFVREKLTERS</sequence>
<evidence type="ECO:0000256" key="7">
    <source>
        <dbReference type="ARBA" id="ARBA00022679"/>
    </source>
</evidence>
<gene>
    <name evidence="13 14" type="primary">lpxK</name>
    <name evidence="14" type="ORF">ENN04_05655</name>
</gene>
<evidence type="ECO:0000256" key="11">
    <source>
        <dbReference type="ARBA" id="ARBA00023098"/>
    </source>
</evidence>
<evidence type="ECO:0000256" key="12">
    <source>
        <dbReference type="ARBA" id="ARBA00029757"/>
    </source>
</evidence>
<dbReference type="GO" id="GO:0009244">
    <property type="term" value="P:lipopolysaccharide core region biosynthetic process"/>
    <property type="evidence" value="ECO:0007669"/>
    <property type="project" value="TreeGrafter"/>
</dbReference>
<dbReference type="SUPFAM" id="SSF52540">
    <property type="entry name" value="P-loop containing nucleoside triphosphate hydrolases"/>
    <property type="match status" value="1"/>
</dbReference>
<evidence type="ECO:0000313" key="14">
    <source>
        <dbReference type="EMBL" id="HHO74111.1"/>
    </source>
</evidence>
<comment type="caution">
    <text evidence="14">The sequence shown here is derived from an EMBL/GenBank/DDBJ whole genome shotgun (WGS) entry which is preliminary data.</text>
</comment>
<keyword evidence="5 13" id="KW-0444">Lipid biosynthesis</keyword>